<sequence length="124" mass="14195">MSVKFETYTKNLQEMSQLTRVSLCFQFLTLMNLCEQDLDKGKVERDRDDEGKVFFEANSLKSNLLDVPSLSNSHKALYALLDAGFVERRVLNKDGEVVFGNSFGRNSAKIYWRITDKGLSIFGR</sequence>
<evidence type="ECO:0000313" key="2">
    <source>
        <dbReference type="Proteomes" id="UP000423756"/>
    </source>
</evidence>
<dbReference type="EMBL" id="VZPX01000034">
    <property type="protein sequence ID" value="KAB0478820.1"/>
    <property type="molecule type" value="Genomic_DNA"/>
</dbReference>
<dbReference type="Proteomes" id="UP000423756">
    <property type="component" value="Unassembled WGS sequence"/>
</dbReference>
<proteinExistence type="predicted"/>
<dbReference type="AlphaFoldDB" id="A0A7V7TFU2"/>
<accession>A0A7V7TFU2</accession>
<reference evidence="1 2" key="1">
    <citation type="submission" date="2019-09" db="EMBL/GenBank/DDBJ databases">
        <title>Draft genome sequences of 48 bacterial type strains from the CCUG.</title>
        <authorList>
            <person name="Tunovic T."/>
            <person name="Pineiro-Iglesias B."/>
            <person name="Unosson C."/>
            <person name="Inganas E."/>
            <person name="Ohlen M."/>
            <person name="Cardew S."/>
            <person name="Jensie-Markopoulos S."/>
            <person name="Salva-Serra F."/>
            <person name="Jaen-Luchoro D."/>
            <person name="Karlsson R."/>
            <person name="Svensson-Stadler L."/>
            <person name="Chun J."/>
            <person name="Moore E."/>
        </authorList>
    </citation>
    <scope>NUCLEOTIDE SEQUENCE [LARGE SCALE GENOMIC DNA]</scope>
    <source>
        <strain evidence="1 2">CCUG 48643</strain>
    </source>
</reference>
<dbReference type="RefSeq" id="WP_137408109.1">
    <property type="nucleotide sequence ID" value="NZ_AP025469.1"/>
</dbReference>
<comment type="caution">
    <text evidence="1">The sequence shown here is derived from an EMBL/GenBank/DDBJ whole genome shotgun (WGS) entry which is preliminary data.</text>
</comment>
<dbReference type="GeneID" id="77344954"/>
<gene>
    <name evidence="1" type="ORF">F7Q91_15720</name>
</gene>
<organism evidence="1 2">
    <name type="scientific">Vibrio chagasii</name>
    <dbReference type="NCBI Taxonomy" id="170679"/>
    <lineage>
        <taxon>Bacteria</taxon>
        <taxon>Pseudomonadati</taxon>
        <taxon>Pseudomonadota</taxon>
        <taxon>Gammaproteobacteria</taxon>
        <taxon>Vibrionales</taxon>
        <taxon>Vibrionaceae</taxon>
        <taxon>Vibrio</taxon>
    </lineage>
</organism>
<evidence type="ECO:0000313" key="1">
    <source>
        <dbReference type="EMBL" id="KAB0478820.1"/>
    </source>
</evidence>
<name>A0A7V7TFU2_9VIBR</name>
<protein>
    <submittedName>
        <fullName evidence="1">Uncharacterized protein</fullName>
    </submittedName>
</protein>